<evidence type="ECO:0000313" key="3">
    <source>
        <dbReference type="Proteomes" id="UP000073492"/>
    </source>
</evidence>
<dbReference type="AlphaFoldDB" id="A0A139I3K8"/>
<evidence type="ECO:0000256" key="1">
    <source>
        <dbReference type="SAM" id="SignalP"/>
    </source>
</evidence>
<dbReference type="EMBL" id="LFZO01000355">
    <property type="protein sequence ID" value="KXT09306.1"/>
    <property type="molecule type" value="Genomic_DNA"/>
</dbReference>
<feature type="chain" id="PRO_5007297138" evidence="1">
    <location>
        <begin position="21"/>
        <end position="129"/>
    </location>
</feature>
<proteinExistence type="predicted"/>
<reference evidence="2 3" key="1">
    <citation type="submission" date="2015-07" db="EMBL/GenBank/DDBJ databases">
        <title>Comparative genomics of the Sigatoka disease complex on banana suggests a link between parallel evolutionary changes in Pseudocercospora fijiensis and Pseudocercospora eumusae and increased virulence on the banana host.</title>
        <authorList>
            <person name="Chang T.-C."/>
            <person name="Salvucci A."/>
            <person name="Crous P.W."/>
            <person name="Stergiopoulos I."/>
        </authorList>
    </citation>
    <scope>NUCLEOTIDE SEQUENCE [LARGE SCALE GENOMIC DNA]</scope>
    <source>
        <strain evidence="2 3">CBS 116634</strain>
    </source>
</reference>
<evidence type="ECO:0000313" key="2">
    <source>
        <dbReference type="EMBL" id="KXT09306.1"/>
    </source>
</evidence>
<protein>
    <submittedName>
        <fullName evidence="2">Uncharacterized protein</fullName>
    </submittedName>
</protein>
<comment type="caution">
    <text evidence="2">The sequence shown here is derived from an EMBL/GenBank/DDBJ whole genome shotgun (WGS) entry which is preliminary data.</text>
</comment>
<keyword evidence="1" id="KW-0732">Signal</keyword>
<keyword evidence="3" id="KW-1185">Reference proteome</keyword>
<dbReference type="Proteomes" id="UP000073492">
    <property type="component" value="Unassembled WGS sequence"/>
</dbReference>
<sequence length="129" mass="14934">MQIKNIVATIAALAIGSAIAGPIPVDDSLAVREAVPEVDDSALLARAEQFKNIPSQDQLSQCSSSAAAFASQHVNQAPSAAQLSQARSWWPQYNWQYSTWNYNLWYNYYYYYTYPQYNTYWYSYLNWYW</sequence>
<feature type="signal peptide" evidence="1">
    <location>
        <begin position="1"/>
        <end position="20"/>
    </location>
</feature>
<name>A0A139I3K8_9PEZI</name>
<accession>A0A139I3K8</accession>
<gene>
    <name evidence="2" type="ORF">AC579_2849</name>
</gene>
<organism evidence="2 3">
    <name type="scientific">Pseudocercospora musae</name>
    <dbReference type="NCBI Taxonomy" id="113226"/>
    <lineage>
        <taxon>Eukaryota</taxon>
        <taxon>Fungi</taxon>
        <taxon>Dikarya</taxon>
        <taxon>Ascomycota</taxon>
        <taxon>Pezizomycotina</taxon>
        <taxon>Dothideomycetes</taxon>
        <taxon>Dothideomycetidae</taxon>
        <taxon>Mycosphaerellales</taxon>
        <taxon>Mycosphaerellaceae</taxon>
        <taxon>Pseudocercospora</taxon>
    </lineage>
</organism>